<dbReference type="PANTHER" id="PTHR43877:SF2">
    <property type="entry name" value="AMINOALKYLPHOSPHONATE N-ACETYLTRANSFERASE-RELATED"/>
    <property type="match status" value="1"/>
</dbReference>
<feature type="domain" description="N-acetyltransferase" evidence="3">
    <location>
        <begin position="1"/>
        <end position="166"/>
    </location>
</feature>
<dbReference type="InterPro" id="IPR050832">
    <property type="entry name" value="Bact_Acetyltransf"/>
</dbReference>
<dbReference type="CDD" id="cd04301">
    <property type="entry name" value="NAT_SF"/>
    <property type="match status" value="1"/>
</dbReference>
<evidence type="ECO:0000313" key="4">
    <source>
        <dbReference type="EMBL" id="MVU78446.1"/>
    </source>
</evidence>
<comment type="caution">
    <text evidence="4">The sequence shown here is derived from an EMBL/GenBank/DDBJ whole genome shotgun (WGS) entry which is preliminary data.</text>
</comment>
<evidence type="ECO:0000256" key="2">
    <source>
        <dbReference type="ARBA" id="ARBA00023315"/>
    </source>
</evidence>
<dbReference type="Proteomes" id="UP000466794">
    <property type="component" value="Unassembled WGS sequence"/>
</dbReference>
<organism evidence="4 5">
    <name type="scientific">Nocardia terrae</name>
    <dbReference type="NCBI Taxonomy" id="2675851"/>
    <lineage>
        <taxon>Bacteria</taxon>
        <taxon>Bacillati</taxon>
        <taxon>Actinomycetota</taxon>
        <taxon>Actinomycetes</taxon>
        <taxon>Mycobacteriales</taxon>
        <taxon>Nocardiaceae</taxon>
        <taxon>Nocardia</taxon>
    </lineage>
</organism>
<reference evidence="4 5" key="1">
    <citation type="submission" date="2019-12" db="EMBL/GenBank/DDBJ databases">
        <title>Nocardia sp. nov. ET3-3 isolated from soil.</title>
        <authorList>
            <person name="Kanchanasin P."/>
            <person name="Tanasupawat S."/>
            <person name="Yuki M."/>
            <person name="Kudo T."/>
        </authorList>
    </citation>
    <scope>NUCLEOTIDE SEQUENCE [LARGE SCALE GENOMIC DNA]</scope>
    <source>
        <strain evidence="4 5">ET3-3</strain>
    </source>
</reference>
<dbReference type="Pfam" id="PF00583">
    <property type="entry name" value="Acetyltransf_1"/>
    <property type="match status" value="1"/>
</dbReference>
<dbReference type="PROSITE" id="PS51186">
    <property type="entry name" value="GNAT"/>
    <property type="match status" value="1"/>
</dbReference>
<sequence length="166" mass="18263">MQIRPGTESDAEAVAMLHTASWRTAYAHIMPGWYLNGSLADDHRNLWRTRLAAEVPAGSLFIAESDGEMRGFVYLAAQPDGRVLIDNLHVQPDHKGGGIGGQLLHFGFEWAGAEYPGHSVYLEVLQDNTAAIGFYKRHGGQPGEARIAHFSAGFDVYDLEITWSQP</sequence>
<evidence type="ECO:0000259" key="3">
    <source>
        <dbReference type="PROSITE" id="PS51186"/>
    </source>
</evidence>
<protein>
    <submittedName>
        <fullName evidence="4">GNAT family N-acetyltransferase</fullName>
    </submittedName>
</protein>
<dbReference type="GO" id="GO:0016747">
    <property type="term" value="F:acyltransferase activity, transferring groups other than amino-acyl groups"/>
    <property type="evidence" value="ECO:0007669"/>
    <property type="project" value="InterPro"/>
</dbReference>
<keyword evidence="5" id="KW-1185">Reference proteome</keyword>
<dbReference type="EMBL" id="WRPP01000002">
    <property type="protein sequence ID" value="MVU78446.1"/>
    <property type="molecule type" value="Genomic_DNA"/>
</dbReference>
<dbReference type="AlphaFoldDB" id="A0A7K1UVN1"/>
<accession>A0A7K1UVN1</accession>
<dbReference type="InterPro" id="IPR016181">
    <property type="entry name" value="Acyl_CoA_acyltransferase"/>
</dbReference>
<gene>
    <name evidence="4" type="ORF">GPX89_14470</name>
</gene>
<dbReference type="SUPFAM" id="SSF55729">
    <property type="entry name" value="Acyl-CoA N-acyltransferases (Nat)"/>
    <property type="match status" value="1"/>
</dbReference>
<dbReference type="InterPro" id="IPR000182">
    <property type="entry name" value="GNAT_dom"/>
</dbReference>
<keyword evidence="1 4" id="KW-0808">Transferase</keyword>
<dbReference type="Gene3D" id="3.40.630.30">
    <property type="match status" value="1"/>
</dbReference>
<proteinExistence type="predicted"/>
<dbReference type="PANTHER" id="PTHR43877">
    <property type="entry name" value="AMINOALKYLPHOSPHONATE N-ACETYLTRANSFERASE-RELATED-RELATED"/>
    <property type="match status" value="1"/>
</dbReference>
<name>A0A7K1UVN1_9NOCA</name>
<evidence type="ECO:0000313" key="5">
    <source>
        <dbReference type="Proteomes" id="UP000466794"/>
    </source>
</evidence>
<keyword evidence="2" id="KW-0012">Acyltransferase</keyword>
<evidence type="ECO:0000256" key="1">
    <source>
        <dbReference type="ARBA" id="ARBA00022679"/>
    </source>
</evidence>